<evidence type="ECO:0000313" key="2">
    <source>
        <dbReference type="EMBL" id="MFF0544117.1"/>
    </source>
</evidence>
<dbReference type="Proteomes" id="UP001601444">
    <property type="component" value="Unassembled WGS sequence"/>
</dbReference>
<organism evidence="2 3">
    <name type="scientific">Nocardia thailandica</name>
    <dbReference type="NCBI Taxonomy" id="257275"/>
    <lineage>
        <taxon>Bacteria</taxon>
        <taxon>Bacillati</taxon>
        <taxon>Actinomycetota</taxon>
        <taxon>Actinomycetes</taxon>
        <taxon>Mycobacteriales</taxon>
        <taxon>Nocardiaceae</taxon>
        <taxon>Nocardia</taxon>
    </lineage>
</organism>
<evidence type="ECO:0000313" key="3">
    <source>
        <dbReference type="Proteomes" id="UP001601444"/>
    </source>
</evidence>
<name>A0ABW6PNY5_9NOCA</name>
<keyword evidence="3" id="KW-1185">Reference proteome</keyword>
<dbReference type="RefSeq" id="WP_387700727.1">
    <property type="nucleotide sequence ID" value="NZ_JBIAMX010000007.1"/>
</dbReference>
<comment type="caution">
    <text evidence="2">The sequence shown here is derived from an EMBL/GenBank/DDBJ whole genome shotgun (WGS) entry which is preliminary data.</text>
</comment>
<gene>
    <name evidence="2" type="ORF">ACFYTF_14905</name>
</gene>
<dbReference type="GO" id="GO:0016301">
    <property type="term" value="F:kinase activity"/>
    <property type="evidence" value="ECO:0007669"/>
    <property type="project" value="UniProtKB-KW"/>
</dbReference>
<feature type="region of interest" description="Disordered" evidence="1">
    <location>
        <begin position="1"/>
        <end position="21"/>
    </location>
</feature>
<proteinExistence type="predicted"/>
<sequence length="138" mass="15252">MDTDYGGWTEELPNPDGTGLEPRWRETRIDALIAAHEQSGETLFIAGTVSNQVGFYRRFDAIVLLSAPVEVILERIARRDTNPFGKAAAERDRIVADISEIQPLLRSAATTEIDTSKPLAEVVDQLASLADPPPRPRR</sequence>
<keyword evidence="2" id="KW-0808">Transferase</keyword>
<protein>
    <submittedName>
        <fullName evidence="2">Shikimate kinase</fullName>
    </submittedName>
</protein>
<dbReference type="Gene3D" id="3.40.50.300">
    <property type="entry name" value="P-loop containing nucleotide triphosphate hydrolases"/>
    <property type="match status" value="1"/>
</dbReference>
<dbReference type="SUPFAM" id="SSF52540">
    <property type="entry name" value="P-loop containing nucleoside triphosphate hydrolases"/>
    <property type="match status" value="1"/>
</dbReference>
<accession>A0ABW6PNY5</accession>
<keyword evidence="2" id="KW-0418">Kinase</keyword>
<reference evidence="2 3" key="1">
    <citation type="submission" date="2024-10" db="EMBL/GenBank/DDBJ databases">
        <title>The Natural Products Discovery Center: Release of the First 8490 Sequenced Strains for Exploring Actinobacteria Biosynthetic Diversity.</title>
        <authorList>
            <person name="Kalkreuter E."/>
            <person name="Kautsar S.A."/>
            <person name="Yang D."/>
            <person name="Bader C.D."/>
            <person name="Teijaro C.N."/>
            <person name="Fluegel L."/>
            <person name="Davis C.M."/>
            <person name="Simpson J.R."/>
            <person name="Lauterbach L."/>
            <person name="Steele A.D."/>
            <person name="Gui C."/>
            <person name="Meng S."/>
            <person name="Li G."/>
            <person name="Viehrig K."/>
            <person name="Ye F."/>
            <person name="Su P."/>
            <person name="Kiefer A.F."/>
            <person name="Nichols A."/>
            <person name="Cepeda A.J."/>
            <person name="Yan W."/>
            <person name="Fan B."/>
            <person name="Jiang Y."/>
            <person name="Adhikari A."/>
            <person name="Zheng C.-J."/>
            <person name="Schuster L."/>
            <person name="Cowan T.M."/>
            <person name="Smanski M.J."/>
            <person name="Chevrette M.G."/>
            <person name="De Carvalho L.P.S."/>
            <person name="Shen B."/>
        </authorList>
    </citation>
    <scope>NUCLEOTIDE SEQUENCE [LARGE SCALE GENOMIC DNA]</scope>
    <source>
        <strain evidence="2 3">NPDC004045</strain>
    </source>
</reference>
<dbReference type="EMBL" id="JBIAMX010000007">
    <property type="protein sequence ID" value="MFF0544117.1"/>
    <property type="molecule type" value="Genomic_DNA"/>
</dbReference>
<dbReference type="InterPro" id="IPR027417">
    <property type="entry name" value="P-loop_NTPase"/>
</dbReference>
<evidence type="ECO:0000256" key="1">
    <source>
        <dbReference type="SAM" id="MobiDB-lite"/>
    </source>
</evidence>